<reference evidence="1 3" key="1">
    <citation type="journal article" date="2018" name="Gigascience">
        <title>Genomes of trombidid mites reveal novel predicted allergens and laterally-transferred genes associated with secondary metabolism.</title>
        <authorList>
            <person name="Dong X."/>
            <person name="Chaisiri K."/>
            <person name="Xia D."/>
            <person name="Armstrong S.D."/>
            <person name="Fang Y."/>
            <person name="Donnelly M.J."/>
            <person name="Kadowaki T."/>
            <person name="McGarry J.W."/>
            <person name="Darby A.C."/>
            <person name="Makepeace B.L."/>
        </authorList>
    </citation>
    <scope>NUCLEOTIDE SEQUENCE [LARGE SCALE GENOMIC DNA]</scope>
    <source>
        <strain evidence="1">UoL-WK</strain>
    </source>
</reference>
<dbReference type="PANTHER" id="PTHR23044:SF61">
    <property type="entry name" value="3'-5' EXORIBONUCLEASE 1-RELATED"/>
    <property type="match status" value="1"/>
</dbReference>
<evidence type="ECO:0000313" key="2">
    <source>
        <dbReference type="EMBL" id="RWS03373.1"/>
    </source>
</evidence>
<dbReference type="OrthoDB" id="431068at2759"/>
<comment type="caution">
    <text evidence="1">The sequence shown here is derived from an EMBL/GenBank/DDBJ whole genome shotgun (WGS) entry which is preliminary data.</text>
</comment>
<evidence type="ECO:0000313" key="1">
    <source>
        <dbReference type="EMBL" id="RWS03372.1"/>
    </source>
</evidence>
<dbReference type="PANTHER" id="PTHR23044">
    <property type="entry name" value="3'-5' EXONUCLEASE ERI1-RELATED"/>
    <property type="match status" value="1"/>
</dbReference>
<dbReference type="EMBL" id="NCKU01006567">
    <property type="protein sequence ID" value="RWS03373.1"/>
    <property type="molecule type" value="Genomic_DNA"/>
</dbReference>
<feature type="non-terminal residue" evidence="1">
    <location>
        <position position="1"/>
    </location>
</feature>
<reference evidence="1" key="2">
    <citation type="submission" date="2018-11" db="EMBL/GenBank/DDBJ databases">
        <title>Trombidioid mite genomics.</title>
        <authorList>
            <person name="Dong X."/>
        </authorList>
    </citation>
    <scope>NUCLEOTIDE SEQUENCE</scope>
    <source>
        <strain evidence="1">UoL-WK</strain>
    </source>
</reference>
<accession>A0A3S3P1Z4</accession>
<dbReference type="Proteomes" id="UP000285301">
    <property type="component" value="Unassembled WGS sequence"/>
</dbReference>
<dbReference type="GO" id="GO:0003676">
    <property type="term" value="F:nucleic acid binding"/>
    <property type="evidence" value="ECO:0007669"/>
    <property type="project" value="InterPro"/>
</dbReference>
<dbReference type="InterPro" id="IPR051274">
    <property type="entry name" value="3-5_Exoribonuclease"/>
</dbReference>
<dbReference type="STRING" id="1965070.A0A3S3P1Z4"/>
<dbReference type="InterPro" id="IPR012337">
    <property type="entry name" value="RNaseH-like_sf"/>
</dbReference>
<dbReference type="EMBL" id="NCKU01006568">
    <property type="protein sequence ID" value="RWS03372.1"/>
    <property type="molecule type" value="Genomic_DNA"/>
</dbReference>
<dbReference type="SUPFAM" id="SSF53098">
    <property type="entry name" value="Ribonuclease H-like"/>
    <property type="match status" value="1"/>
</dbReference>
<evidence type="ECO:0000313" key="3">
    <source>
        <dbReference type="Proteomes" id="UP000285301"/>
    </source>
</evidence>
<keyword evidence="3" id="KW-1185">Reference proteome</keyword>
<dbReference type="Gene3D" id="3.30.420.10">
    <property type="entry name" value="Ribonuclease H-like superfamily/Ribonuclease H"/>
    <property type="match status" value="1"/>
</dbReference>
<name>A0A3S3P1Z4_9ACAR</name>
<gene>
    <name evidence="1" type="ORF">B4U79_05024</name>
    <name evidence="2" type="ORF">B4U79_06583</name>
</gene>
<sequence>VVAALYKVVKPRSADVNENILSEVARNNFGLTEDQIKSGQPLENVLEEFDQYAKGKLHSETGRSFQLITEGQFHLRQVLHPEACNKGITLPDYFHTFYDLRKEFRKFYRNNDITNIEEMVNCILFTKQNTRCTRNMKRK</sequence>
<protein>
    <submittedName>
        <fullName evidence="1">Epithelial splicing regulatory protein 1-like protein</fullName>
    </submittedName>
</protein>
<dbReference type="AlphaFoldDB" id="A0A3S3P1Z4"/>
<dbReference type="InterPro" id="IPR036397">
    <property type="entry name" value="RNaseH_sf"/>
</dbReference>
<organism evidence="1 3">
    <name type="scientific">Dinothrombium tinctorium</name>
    <dbReference type="NCBI Taxonomy" id="1965070"/>
    <lineage>
        <taxon>Eukaryota</taxon>
        <taxon>Metazoa</taxon>
        <taxon>Ecdysozoa</taxon>
        <taxon>Arthropoda</taxon>
        <taxon>Chelicerata</taxon>
        <taxon>Arachnida</taxon>
        <taxon>Acari</taxon>
        <taxon>Acariformes</taxon>
        <taxon>Trombidiformes</taxon>
        <taxon>Prostigmata</taxon>
        <taxon>Anystina</taxon>
        <taxon>Parasitengona</taxon>
        <taxon>Trombidioidea</taxon>
        <taxon>Trombidiidae</taxon>
        <taxon>Dinothrombium</taxon>
    </lineage>
</organism>
<proteinExistence type="predicted"/>